<dbReference type="PRINTS" id="PR00259">
    <property type="entry name" value="TMFOUR"/>
</dbReference>
<dbReference type="PIRSF" id="PIRSF002419">
    <property type="entry name" value="Tetraspanin"/>
    <property type="match status" value="1"/>
</dbReference>
<dbReference type="PANTHER" id="PTHR19282">
    <property type="entry name" value="TETRASPANIN"/>
    <property type="match status" value="1"/>
</dbReference>
<dbReference type="InterPro" id="IPR018499">
    <property type="entry name" value="Tetraspanin/Peripherin"/>
</dbReference>
<organism evidence="7">
    <name type="scientific">Nyssomyia neivai</name>
    <dbReference type="NCBI Taxonomy" id="330878"/>
    <lineage>
        <taxon>Eukaryota</taxon>
        <taxon>Metazoa</taxon>
        <taxon>Ecdysozoa</taxon>
        <taxon>Arthropoda</taxon>
        <taxon>Hexapoda</taxon>
        <taxon>Insecta</taxon>
        <taxon>Pterygota</taxon>
        <taxon>Neoptera</taxon>
        <taxon>Endopterygota</taxon>
        <taxon>Diptera</taxon>
        <taxon>Nematocera</taxon>
        <taxon>Psychodoidea</taxon>
        <taxon>Psychodidae</taxon>
        <taxon>Nyssomyia</taxon>
    </lineage>
</organism>
<comment type="subcellular location">
    <subcellularLocation>
        <location evidence="1 6">Membrane</location>
        <topology evidence="1 6">Multi-pass membrane protein</topology>
    </subcellularLocation>
</comment>
<dbReference type="InterPro" id="IPR008952">
    <property type="entry name" value="Tetraspanin_EC2_sf"/>
</dbReference>
<evidence type="ECO:0000256" key="4">
    <source>
        <dbReference type="ARBA" id="ARBA00022989"/>
    </source>
</evidence>
<dbReference type="GO" id="GO:0005886">
    <property type="term" value="C:plasma membrane"/>
    <property type="evidence" value="ECO:0007669"/>
    <property type="project" value="TreeGrafter"/>
</dbReference>
<evidence type="ECO:0000256" key="3">
    <source>
        <dbReference type="ARBA" id="ARBA00022692"/>
    </source>
</evidence>
<keyword evidence="5 6" id="KW-0472">Membrane</keyword>
<evidence type="ECO:0000256" key="1">
    <source>
        <dbReference type="ARBA" id="ARBA00004141"/>
    </source>
</evidence>
<name>A0A1L8DKE1_9DIPT</name>
<dbReference type="EMBL" id="GFDF01007247">
    <property type="protein sequence ID" value="JAV06837.1"/>
    <property type="molecule type" value="Transcribed_RNA"/>
</dbReference>
<reference evidence="7" key="1">
    <citation type="submission" date="2016-12" db="EMBL/GenBank/DDBJ databases">
        <title>An insight into the sialome and mialome of the sand fly, Nyssomyia neivai.</title>
        <authorList>
            <person name="Sebastian V."/>
            <person name="Goulart T.M."/>
            <person name="Oliveira W."/>
            <person name="Calvo E."/>
            <person name="Oliveira L.F."/>
            <person name="Pinto M.C."/>
            <person name="Rosselino A.M."/>
            <person name="Ribeiro J.M."/>
        </authorList>
    </citation>
    <scope>NUCLEOTIDE SEQUENCE</scope>
</reference>
<dbReference type="Gene3D" id="1.10.1450.10">
    <property type="entry name" value="Tetraspanin"/>
    <property type="match status" value="1"/>
</dbReference>
<sequence length="255" mass="27804">MTLLSGGDNVIKYLLFIFNFLFVITGIILLSIGLAVQGVFFGYEHLLADRFFAIPAFLIAIGVIIFIIAFFGCYGAIRENYCMVLTFSILLVLVFILELAAGISGYVLRNETNDLINTSLRGSMSDFVNANENALHTTALWDTIQRNYECCGAYNSSDWLAIQMAGDANPPVLNLKMPMSCCEIPVGQLGSFECTQPLALNRTGCVQEFGSFIQAHAVSLGAAGIAICIIQFIGIFFACYLARQIKNKQGGHAGF</sequence>
<dbReference type="PANTHER" id="PTHR19282:SF456">
    <property type="entry name" value="CD63 MOLECULE"/>
    <property type="match status" value="1"/>
</dbReference>
<keyword evidence="4 6" id="KW-1133">Transmembrane helix</keyword>
<feature type="transmembrane region" description="Helical" evidence="6">
    <location>
        <begin position="84"/>
        <end position="108"/>
    </location>
</feature>
<proteinExistence type="inferred from homology"/>
<evidence type="ECO:0000256" key="2">
    <source>
        <dbReference type="ARBA" id="ARBA00006840"/>
    </source>
</evidence>
<dbReference type="CDD" id="cd03127">
    <property type="entry name" value="tetraspanin_LEL"/>
    <property type="match status" value="1"/>
</dbReference>
<dbReference type="Pfam" id="PF00335">
    <property type="entry name" value="Tetraspanin"/>
    <property type="match status" value="1"/>
</dbReference>
<dbReference type="InterPro" id="IPR000301">
    <property type="entry name" value="Tetraspanin_animals"/>
</dbReference>
<feature type="transmembrane region" description="Helical" evidence="6">
    <location>
        <begin position="52"/>
        <end position="77"/>
    </location>
</feature>
<feature type="transmembrane region" description="Helical" evidence="6">
    <location>
        <begin position="12"/>
        <end position="40"/>
    </location>
</feature>
<feature type="transmembrane region" description="Helical" evidence="6">
    <location>
        <begin position="217"/>
        <end position="242"/>
    </location>
</feature>
<comment type="similarity">
    <text evidence="2 6">Belongs to the tetraspanin (TM4SF) family.</text>
</comment>
<dbReference type="InterPro" id="IPR018503">
    <property type="entry name" value="Tetraspanin_CS"/>
</dbReference>
<keyword evidence="3 6" id="KW-0812">Transmembrane</keyword>
<evidence type="ECO:0000256" key="5">
    <source>
        <dbReference type="ARBA" id="ARBA00023136"/>
    </source>
</evidence>
<dbReference type="SUPFAM" id="SSF48652">
    <property type="entry name" value="Tetraspanin"/>
    <property type="match status" value="1"/>
</dbReference>
<accession>A0A1L8DKE1</accession>
<evidence type="ECO:0000313" key="7">
    <source>
        <dbReference type="EMBL" id="JAV06837.1"/>
    </source>
</evidence>
<dbReference type="AlphaFoldDB" id="A0A1L8DKE1"/>
<evidence type="ECO:0000256" key="6">
    <source>
        <dbReference type="RuleBase" id="RU361218"/>
    </source>
</evidence>
<dbReference type="PROSITE" id="PS00421">
    <property type="entry name" value="TM4_1"/>
    <property type="match status" value="1"/>
</dbReference>
<protein>
    <recommendedName>
        <fullName evidence="6">Tetraspanin</fullName>
    </recommendedName>
</protein>